<dbReference type="InterPro" id="IPR036259">
    <property type="entry name" value="MFS_trans_sf"/>
</dbReference>
<keyword evidence="4 8" id="KW-1133">Transmembrane helix</keyword>
<sequence length="590" mass="63294">MADAAIGSPQAGLKAEDQPPRTPQSTTPAVNKTDHADKQPLRDTGPTTKGWLFWATFPALCLTSMLAAVESTVTSTALPSITRALGAGDLYVWFANSYFLTSTVFLPLIGQLADIFGRRHVMIGVVAVFTLGSGVSGGASSPAMLIAGRAIQGVGGGGINLMIEVIVSDLVPLRERGNYMALIFAIFCLGTAIGPFVGGALVERSSWRWVFHINLPIGGCSLVLLFLFLRVNYDHTTSFTARLKRIDFIGTAILVAAVTSLLIALSWGGGRHPWSSWHVIVPLALGVLGLGVFHAYETAPWVKYPTLPEQAFKRRTPAAALLIAFFSFILLYWGLFFLPVYFQAVLGASPIQSGVWLLPTVLVEVPFSVIGGVLLSKTGRYRPDHIVAFVLITLGFGLFAHLGPNTGKAEWVIVQMIPAVGLGFMMSTNLTGVQVDLPEKDVAAATAAFVFMRSYGGIFGVSIPAAVFNARFAEKSHLIADPAVRQQLSNGEAYAFTTAALVDSFAPETQQQVREVFSMALRRSWLVSIAFAGIGLLLVFVEKEIPLRTTLETEFGLDEGRKVGEAEVADVTDSSGNVPESNMERPVKSG</sequence>
<dbReference type="InterPro" id="IPR011701">
    <property type="entry name" value="MFS"/>
</dbReference>
<dbReference type="SUPFAM" id="SSF103473">
    <property type="entry name" value="MFS general substrate transporter"/>
    <property type="match status" value="1"/>
</dbReference>
<feature type="transmembrane region" description="Helical" evidence="8">
    <location>
        <begin position="146"/>
        <end position="167"/>
    </location>
</feature>
<gene>
    <name evidence="10" type="ORF">Daus18300_014473</name>
</gene>
<evidence type="ECO:0000256" key="5">
    <source>
        <dbReference type="ARBA" id="ARBA00023136"/>
    </source>
</evidence>
<dbReference type="PANTHER" id="PTHR23501">
    <property type="entry name" value="MAJOR FACILITATOR SUPERFAMILY"/>
    <property type="match status" value="1"/>
</dbReference>
<dbReference type="CDD" id="cd17502">
    <property type="entry name" value="MFS_Azr1_MDR_like"/>
    <property type="match status" value="1"/>
</dbReference>
<keyword evidence="2" id="KW-0813">Transport</keyword>
<dbReference type="InterPro" id="IPR005829">
    <property type="entry name" value="Sugar_transporter_CS"/>
</dbReference>
<comment type="caution">
    <text evidence="10">The sequence shown here is derived from an EMBL/GenBank/DDBJ whole genome shotgun (WGS) entry which is preliminary data.</text>
</comment>
<protein>
    <recommendedName>
        <fullName evidence="9">Major facilitator superfamily (MFS) profile domain-containing protein</fullName>
    </recommendedName>
</protein>
<evidence type="ECO:0000256" key="1">
    <source>
        <dbReference type="ARBA" id="ARBA00004141"/>
    </source>
</evidence>
<proteinExistence type="predicted"/>
<feature type="domain" description="Major facilitator superfamily (MFS) profile" evidence="9">
    <location>
        <begin position="56"/>
        <end position="510"/>
    </location>
</feature>
<evidence type="ECO:0000256" key="2">
    <source>
        <dbReference type="ARBA" id="ARBA00022448"/>
    </source>
</evidence>
<feature type="transmembrane region" description="Helical" evidence="8">
    <location>
        <begin position="442"/>
        <end position="468"/>
    </location>
</feature>
<feature type="transmembrane region" description="Helical" evidence="8">
    <location>
        <begin position="386"/>
        <end position="403"/>
    </location>
</feature>
<evidence type="ECO:0000256" key="3">
    <source>
        <dbReference type="ARBA" id="ARBA00022692"/>
    </source>
</evidence>
<dbReference type="Proteomes" id="UP001583177">
    <property type="component" value="Unassembled WGS sequence"/>
</dbReference>
<feature type="region of interest" description="Disordered" evidence="7">
    <location>
        <begin position="1"/>
        <end position="44"/>
    </location>
</feature>
<dbReference type="PANTHER" id="PTHR23501:SF187">
    <property type="entry name" value="MAJOR FACILITATOR SUPERFAMILY (MFS) PROFILE DOMAIN-CONTAINING PROTEIN"/>
    <property type="match status" value="1"/>
</dbReference>
<dbReference type="Gene3D" id="1.20.1250.20">
    <property type="entry name" value="MFS general substrate transporter like domains"/>
    <property type="match status" value="1"/>
</dbReference>
<organism evidence="10 11">
    <name type="scientific">Diaporthe australafricana</name>
    <dbReference type="NCBI Taxonomy" id="127596"/>
    <lineage>
        <taxon>Eukaryota</taxon>
        <taxon>Fungi</taxon>
        <taxon>Dikarya</taxon>
        <taxon>Ascomycota</taxon>
        <taxon>Pezizomycotina</taxon>
        <taxon>Sordariomycetes</taxon>
        <taxon>Sordariomycetidae</taxon>
        <taxon>Diaporthales</taxon>
        <taxon>Diaporthaceae</taxon>
        <taxon>Diaporthe</taxon>
    </lineage>
</organism>
<keyword evidence="6" id="KW-0325">Glycoprotein</keyword>
<dbReference type="EMBL" id="JAWRVE010000298">
    <property type="protein sequence ID" value="KAL1845686.1"/>
    <property type="molecule type" value="Genomic_DNA"/>
</dbReference>
<dbReference type="PROSITE" id="PS50850">
    <property type="entry name" value="MFS"/>
    <property type="match status" value="1"/>
</dbReference>
<evidence type="ECO:0000256" key="8">
    <source>
        <dbReference type="SAM" id="Phobius"/>
    </source>
</evidence>
<evidence type="ECO:0000256" key="6">
    <source>
        <dbReference type="ARBA" id="ARBA00023180"/>
    </source>
</evidence>
<evidence type="ECO:0000313" key="10">
    <source>
        <dbReference type="EMBL" id="KAL1845686.1"/>
    </source>
</evidence>
<feature type="transmembrane region" description="Helical" evidence="8">
    <location>
        <begin position="51"/>
        <end position="70"/>
    </location>
</feature>
<evidence type="ECO:0000313" key="11">
    <source>
        <dbReference type="Proteomes" id="UP001583177"/>
    </source>
</evidence>
<dbReference type="Gene3D" id="1.20.1720.10">
    <property type="entry name" value="Multidrug resistance protein D"/>
    <property type="match status" value="1"/>
</dbReference>
<reference evidence="10 11" key="1">
    <citation type="journal article" date="2024" name="IMA Fungus">
        <title>IMA Genome - F19 : A genome assembly and annotation guide to empower mycologists, including annotated draft genome sequences of Ceratocystis pirilliformis, Diaporthe australafricana, Fusarium ophioides, Paecilomyces lecythidis, and Sporothrix stenoceras.</title>
        <authorList>
            <person name="Aylward J."/>
            <person name="Wilson A.M."/>
            <person name="Visagie C.M."/>
            <person name="Spraker J."/>
            <person name="Barnes I."/>
            <person name="Buitendag C."/>
            <person name="Ceriani C."/>
            <person name="Del Mar Angel L."/>
            <person name="du Plessis D."/>
            <person name="Fuchs T."/>
            <person name="Gasser K."/>
            <person name="Kramer D."/>
            <person name="Li W."/>
            <person name="Munsamy K."/>
            <person name="Piso A."/>
            <person name="Price J.L."/>
            <person name="Sonnekus B."/>
            <person name="Thomas C."/>
            <person name="van der Nest A."/>
            <person name="van Dijk A."/>
            <person name="van Heerden A."/>
            <person name="van Vuuren N."/>
            <person name="Yilmaz N."/>
            <person name="Duong T.A."/>
            <person name="van der Merwe N.A."/>
            <person name="Wingfield M.J."/>
            <person name="Wingfield B.D."/>
        </authorList>
    </citation>
    <scope>NUCLEOTIDE SEQUENCE [LARGE SCALE GENOMIC DNA]</scope>
    <source>
        <strain evidence="10 11">CMW 18300</strain>
    </source>
</reference>
<evidence type="ECO:0000259" key="9">
    <source>
        <dbReference type="PROSITE" id="PS50850"/>
    </source>
</evidence>
<feature type="transmembrane region" description="Helical" evidence="8">
    <location>
        <begin position="121"/>
        <end position="140"/>
    </location>
</feature>
<feature type="transmembrane region" description="Helical" evidence="8">
    <location>
        <begin position="248"/>
        <end position="268"/>
    </location>
</feature>
<feature type="transmembrane region" description="Helical" evidence="8">
    <location>
        <begin position="274"/>
        <end position="296"/>
    </location>
</feature>
<dbReference type="PROSITE" id="PS00216">
    <property type="entry name" value="SUGAR_TRANSPORT_1"/>
    <property type="match status" value="1"/>
</dbReference>
<feature type="transmembrane region" description="Helical" evidence="8">
    <location>
        <begin position="354"/>
        <end position="374"/>
    </location>
</feature>
<feature type="transmembrane region" description="Helical" evidence="8">
    <location>
        <begin position="90"/>
        <end position="109"/>
    </location>
</feature>
<feature type="transmembrane region" description="Helical" evidence="8">
    <location>
        <begin position="524"/>
        <end position="541"/>
    </location>
</feature>
<feature type="transmembrane region" description="Helical" evidence="8">
    <location>
        <begin position="179"/>
        <end position="197"/>
    </location>
</feature>
<name>A0ABR3VV63_9PEZI</name>
<accession>A0ABR3VV63</accession>
<feature type="transmembrane region" description="Helical" evidence="8">
    <location>
        <begin position="209"/>
        <end position="228"/>
    </location>
</feature>
<dbReference type="Pfam" id="PF07690">
    <property type="entry name" value="MFS_1"/>
    <property type="match status" value="1"/>
</dbReference>
<feature type="transmembrane region" description="Helical" evidence="8">
    <location>
        <begin position="317"/>
        <end position="342"/>
    </location>
</feature>
<dbReference type="InterPro" id="IPR020846">
    <property type="entry name" value="MFS_dom"/>
</dbReference>
<keyword evidence="5 8" id="KW-0472">Membrane</keyword>
<keyword evidence="3 8" id="KW-0812">Transmembrane</keyword>
<feature type="transmembrane region" description="Helical" evidence="8">
    <location>
        <begin position="409"/>
        <end position="430"/>
    </location>
</feature>
<dbReference type="PRINTS" id="PR01036">
    <property type="entry name" value="TCRTETB"/>
</dbReference>
<evidence type="ECO:0000256" key="4">
    <source>
        <dbReference type="ARBA" id="ARBA00022989"/>
    </source>
</evidence>
<feature type="region of interest" description="Disordered" evidence="7">
    <location>
        <begin position="566"/>
        <end position="590"/>
    </location>
</feature>
<feature type="compositionally biased region" description="Basic and acidic residues" evidence="7">
    <location>
        <begin position="32"/>
        <end position="41"/>
    </location>
</feature>
<evidence type="ECO:0000256" key="7">
    <source>
        <dbReference type="SAM" id="MobiDB-lite"/>
    </source>
</evidence>
<keyword evidence="11" id="KW-1185">Reference proteome</keyword>
<comment type="subcellular location">
    <subcellularLocation>
        <location evidence="1">Membrane</location>
        <topology evidence="1">Multi-pass membrane protein</topology>
    </subcellularLocation>
</comment>